<comment type="caution">
    <text evidence="1">The sequence shown here is derived from an EMBL/GenBank/DDBJ whole genome shotgun (WGS) entry which is preliminary data.</text>
</comment>
<dbReference type="EMBL" id="CASHSV030000001">
    <property type="protein sequence ID" value="CAJ2627683.1"/>
    <property type="molecule type" value="Genomic_DNA"/>
</dbReference>
<protein>
    <submittedName>
        <fullName evidence="1">Uncharacterized protein</fullName>
    </submittedName>
</protein>
<sequence length="66" mass="7570">MSKETNTMEPRSILFSSFGLFVNVQSIFFCHVVGLIYFPIGILGEVYLIDQPIFLGKWCNHNMTKP</sequence>
<gene>
    <name evidence="1" type="ORF">MILVUS5_LOCUS83</name>
</gene>
<evidence type="ECO:0000313" key="2">
    <source>
        <dbReference type="Proteomes" id="UP001177021"/>
    </source>
</evidence>
<accession>A0ACB0I6P3</accession>
<organism evidence="1 2">
    <name type="scientific">Trifolium pratense</name>
    <name type="common">Red clover</name>
    <dbReference type="NCBI Taxonomy" id="57577"/>
    <lineage>
        <taxon>Eukaryota</taxon>
        <taxon>Viridiplantae</taxon>
        <taxon>Streptophyta</taxon>
        <taxon>Embryophyta</taxon>
        <taxon>Tracheophyta</taxon>
        <taxon>Spermatophyta</taxon>
        <taxon>Magnoliopsida</taxon>
        <taxon>eudicotyledons</taxon>
        <taxon>Gunneridae</taxon>
        <taxon>Pentapetalae</taxon>
        <taxon>rosids</taxon>
        <taxon>fabids</taxon>
        <taxon>Fabales</taxon>
        <taxon>Fabaceae</taxon>
        <taxon>Papilionoideae</taxon>
        <taxon>50 kb inversion clade</taxon>
        <taxon>NPAAA clade</taxon>
        <taxon>Hologalegina</taxon>
        <taxon>IRL clade</taxon>
        <taxon>Trifolieae</taxon>
        <taxon>Trifolium</taxon>
    </lineage>
</organism>
<reference evidence="1" key="1">
    <citation type="submission" date="2023-10" db="EMBL/GenBank/DDBJ databases">
        <authorList>
            <person name="Rodriguez Cubillos JULIANA M."/>
            <person name="De Vega J."/>
        </authorList>
    </citation>
    <scope>NUCLEOTIDE SEQUENCE</scope>
</reference>
<keyword evidence="2" id="KW-1185">Reference proteome</keyword>
<proteinExistence type="predicted"/>
<evidence type="ECO:0000313" key="1">
    <source>
        <dbReference type="EMBL" id="CAJ2627683.1"/>
    </source>
</evidence>
<name>A0ACB0I6P3_TRIPR</name>
<dbReference type="Proteomes" id="UP001177021">
    <property type="component" value="Unassembled WGS sequence"/>
</dbReference>